<dbReference type="InterPro" id="IPR036078">
    <property type="entry name" value="Spo11/TopoVI_A_sf"/>
</dbReference>
<evidence type="ECO:0000256" key="5">
    <source>
        <dbReference type="ARBA" id="ARBA00022723"/>
    </source>
</evidence>
<dbReference type="Gene3D" id="1.10.10.10">
    <property type="entry name" value="Winged helix-like DNA-binding domain superfamily/Winged helix DNA-binding domain"/>
    <property type="match status" value="1"/>
</dbReference>
<dbReference type="Gene3D" id="3.40.1360.10">
    <property type="match status" value="1"/>
</dbReference>
<dbReference type="GO" id="GO:0003677">
    <property type="term" value="F:DNA binding"/>
    <property type="evidence" value="ECO:0007669"/>
    <property type="project" value="UniProtKB-UniRule"/>
</dbReference>
<dbReference type="InterPro" id="IPR034136">
    <property type="entry name" value="TOPRIM_Topo6A/Spo11"/>
</dbReference>
<evidence type="ECO:0000256" key="10">
    <source>
        <dbReference type="PROSITE-ProRule" id="PRU01385"/>
    </source>
</evidence>
<dbReference type="VEuPathDB" id="FungiDB:F4678DRAFT_442622"/>
<dbReference type="Pfam" id="PF04406">
    <property type="entry name" value="TP6A_N"/>
    <property type="match status" value="1"/>
</dbReference>
<keyword evidence="8 10" id="KW-0238">DNA-binding</keyword>
<dbReference type="InterPro" id="IPR002815">
    <property type="entry name" value="Spo11/TopoVI_A"/>
</dbReference>
<dbReference type="GO" id="GO:0046872">
    <property type="term" value="F:metal ion binding"/>
    <property type="evidence" value="ECO:0007669"/>
    <property type="project" value="UniProtKB-KW"/>
</dbReference>
<keyword evidence="6" id="KW-0460">Magnesium</keyword>
<dbReference type="AlphaFoldDB" id="A0A9W8NIZ9"/>
<dbReference type="SUPFAM" id="SSF56726">
    <property type="entry name" value="DNA topoisomerase IV, alpha subunit"/>
    <property type="match status" value="1"/>
</dbReference>
<evidence type="ECO:0000256" key="1">
    <source>
        <dbReference type="ARBA" id="ARBA00000185"/>
    </source>
</evidence>
<dbReference type="CDD" id="cd00223">
    <property type="entry name" value="TOPRIM_TopoIIB_SPO"/>
    <property type="match status" value="1"/>
</dbReference>
<dbReference type="Proteomes" id="UP001148614">
    <property type="component" value="Unassembled WGS sequence"/>
</dbReference>
<proteinExistence type="inferred from homology"/>
<feature type="domain" description="Topoisomerase 6 subunit A/Spo11 TOPRIM" evidence="12">
    <location>
        <begin position="182"/>
        <end position="354"/>
    </location>
</feature>
<sequence length="372" mass="40742">MASMPTQDAALQPISNPHTGIAISKIEEILAANLDALIHTQHLSISICSRVTGNVQQIWFPTLRASEARKFTAILQILHLSREALFAGRVITMRDIYYQDPELFGSQQYVNGLVDDIAFTFELGRHALNIVAADKGLIAGAVTVNFHNGTALHCNPHHGQNILIPADAHAISGFDLGHIKWLLVIEKEPKATFRGLAASRFHDSAAAGPGILVTAKGYPDLSTRQFLHKLHTSCPLLAMYALVDFDPHGVRIMLTYKDGSRSLQHEQNATLDPLSWLGPRSIDVLEARMGQGSTARPVDTTLPLTLGDRKEAVRILSLKMGDGDEAMENLDLIRELQIMLLFNAKAEIQAVDDAGDLTKWLDNAITKAMEIA</sequence>
<keyword evidence="9 10" id="KW-0413">Isomerase</keyword>
<feature type="active site" description="O-(5'-phospho-DNA)-tyrosine intermediate" evidence="10">
    <location>
        <position position="98"/>
    </location>
</feature>
<comment type="cofactor">
    <cofactor evidence="2">
        <name>Mg(2+)</name>
        <dbReference type="ChEBI" id="CHEBI:18420"/>
    </cofactor>
</comment>
<gene>
    <name evidence="13" type="ORF">NPX13_g2542</name>
</gene>
<dbReference type="Pfam" id="PF21180">
    <property type="entry name" value="TOP6A-Spo11_Toprim"/>
    <property type="match status" value="1"/>
</dbReference>
<dbReference type="GO" id="GO:0000706">
    <property type="term" value="P:meiotic DNA double-strand break processing"/>
    <property type="evidence" value="ECO:0007669"/>
    <property type="project" value="TreeGrafter"/>
</dbReference>
<accession>A0A9W8NIZ9</accession>
<dbReference type="InterPro" id="IPR013049">
    <property type="entry name" value="Spo11/TopoVI_A_N"/>
</dbReference>
<keyword evidence="7 10" id="KW-0799">Topoisomerase</keyword>
<evidence type="ECO:0000256" key="8">
    <source>
        <dbReference type="ARBA" id="ARBA00023125"/>
    </source>
</evidence>
<evidence type="ECO:0000256" key="7">
    <source>
        <dbReference type="ARBA" id="ARBA00023029"/>
    </source>
</evidence>
<dbReference type="InterPro" id="IPR036388">
    <property type="entry name" value="WH-like_DNA-bd_sf"/>
</dbReference>
<dbReference type="EC" id="5.6.2.2" evidence="4"/>
<evidence type="ECO:0000256" key="6">
    <source>
        <dbReference type="ARBA" id="ARBA00022842"/>
    </source>
</evidence>
<evidence type="ECO:0000313" key="14">
    <source>
        <dbReference type="Proteomes" id="UP001148614"/>
    </source>
</evidence>
<keyword evidence="14" id="KW-1185">Reference proteome</keyword>
<dbReference type="GO" id="GO:0007131">
    <property type="term" value="P:reciprocal meiotic recombination"/>
    <property type="evidence" value="ECO:0007669"/>
    <property type="project" value="TreeGrafter"/>
</dbReference>
<dbReference type="PROSITE" id="PS52041">
    <property type="entry name" value="TOPO_IIB"/>
    <property type="match status" value="1"/>
</dbReference>
<name>A0A9W8NIZ9_9PEZI</name>
<dbReference type="PANTHER" id="PTHR10848">
    <property type="entry name" value="MEIOTIC RECOMBINATION PROTEIN SPO11"/>
    <property type="match status" value="1"/>
</dbReference>
<dbReference type="EMBL" id="JANPWZ010000270">
    <property type="protein sequence ID" value="KAJ3578028.1"/>
    <property type="molecule type" value="Genomic_DNA"/>
</dbReference>
<evidence type="ECO:0000256" key="4">
    <source>
        <dbReference type="ARBA" id="ARBA00012895"/>
    </source>
</evidence>
<keyword evidence="5" id="KW-0479">Metal-binding</keyword>
<comment type="catalytic activity">
    <reaction evidence="1 10">
        <text>ATP-dependent breakage, passage and rejoining of double-stranded DNA.</text>
        <dbReference type="EC" id="5.6.2.2"/>
    </reaction>
</comment>
<dbReference type="PRINTS" id="PR01550">
    <property type="entry name" value="TOP6AFAMILY"/>
</dbReference>
<comment type="caution">
    <text evidence="13">The sequence shown here is derived from an EMBL/GenBank/DDBJ whole genome shotgun (WGS) entry which is preliminary data.</text>
</comment>
<reference evidence="13" key="1">
    <citation type="submission" date="2022-07" db="EMBL/GenBank/DDBJ databases">
        <title>Genome Sequence of Xylaria arbuscula.</title>
        <authorList>
            <person name="Buettner E."/>
        </authorList>
    </citation>
    <scope>NUCLEOTIDE SEQUENCE</scope>
    <source>
        <strain evidence="13">VT107</strain>
    </source>
</reference>
<dbReference type="GO" id="GO:0042138">
    <property type="term" value="P:meiotic DNA double-strand break formation"/>
    <property type="evidence" value="ECO:0007669"/>
    <property type="project" value="TreeGrafter"/>
</dbReference>
<comment type="similarity">
    <text evidence="3 10">Belongs to the TOP6A family.</text>
</comment>
<dbReference type="GO" id="GO:0005524">
    <property type="term" value="F:ATP binding"/>
    <property type="evidence" value="ECO:0007669"/>
    <property type="project" value="InterPro"/>
</dbReference>
<organism evidence="13 14">
    <name type="scientific">Xylaria arbuscula</name>
    <dbReference type="NCBI Taxonomy" id="114810"/>
    <lineage>
        <taxon>Eukaryota</taxon>
        <taxon>Fungi</taxon>
        <taxon>Dikarya</taxon>
        <taxon>Ascomycota</taxon>
        <taxon>Pezizomycotina</taxon>
        <taxon>Sordariomycetes</taxon>
        <taxon>Xylariomycetidae</taxon>
        <taxon>Xylariales</taxon>
        <taxon>Xylariaceae</taxon>
        <taxon>Xylaria</taxon>
    </lineage>
</organism>
<protein>
    <recommendedName>
        <fullName evidence="4">DNA topoisomerase (ATP-hydrolyzing)</fullName>
        <ecNumber evidence="4">5.6.2.2</ecNumber>
    </recommendedName>
</protein>
<feature type="domain" description="Spo11/DNA topoisomerase VI subunit A N-terminal" evidence="11">
    <location>
        <begin position="69"/>
        <end position="130"/>
    </location>
</feature>
<evidence type="ECO:0000259" key="11">
    <source>
        <dbReference type="Pfam" id="PF04406"/>
    </source>
</evidence>
<dbReference type="GO" id="GO:0003918">
    <property type="term" value="F:DNA topoisomerase type II (double strand cut, ATP-hydrolyzing) activity"/>
    <property type="evidence" value="ECO:0007669"/>
    <property type="project" value="UniProtKB-UniRule"/>
</dbReference>
<dbReference type="PANTHER" id="PTHR10848:SF0">
    <property type="entry name" value="MEIOTIC RECOMBINATION PROTEIN SPO11"/>
    <property type="match status" value="1"/>
</dbReference>
<dbReference type="GO" id="GO:0000228">
    <property type="term" value="C:nuclear chromosome"/>
    <property type="evidence" value="ECO:0007669"/>
    <property type="project" value="TreeGrafter"/>
</dbReference>
<evidence type="ECO:0000313" key="13">
    <source>
        <dbReference type="EMBL" id="KAJ3578028.1"/>
    </source>
</evidence>
<evidence type="ECO:0000256" key="2">
    <source>
        <dbReference type="ARBA" id="ARBA00001946"/>
    </source>
</evidence>
<evidence type="ECO:0000256" key="9">
    <source>
        <dbReference type="ARBA" id="ARBA00023235"/>
    </source>
</evidence>
<evidence type="ECO:0000259" key="12">
    <source>
        <dbReference type="Pfam" id="PF21180"/>
    </source>
</evidence>
<evidence type="ECO:0000256" key="3">
    <source>
        <dbReference type="ARBA" id="ARBA00006559"/>
    </source>
</evidence>